<evidence type="ECO:0000313" key="9">
    <source>
        <dbReference type="EMBL" id="RJS45555.1"/>
    </source>
</evidence>
<dbReference type="RefSeq" id="WP_120059455.1">
    <property type="nucleotide sequence ID" value="NZ_QYRP01000002.1"/>
</dbReference>
<dbReference type="OrthoDB" id="9793799at2"/>
<feature type="transmembrane region" description="Helical" evidence="7">
    <location>
        <begin position="52"/>
        <end position="71"/>
    </location>
</feature>
<evidence type="ECO:0000256" key="6">
    <source>
        <dbReference type="ARBA" id="ARBA00023136"/>
    </source>
</evidence>
<sequence>MTDEISQGQFADGVLADVLLAIAMTIIATTVIYLVFVALVRVLGTRTMANLSTFDFACMVAVGAVVGRTAVLAKPNLLTGVVALITLFCLQGTFGFIRARERGNRWVNPRPVVLARDGVVDHDALRRVHLVEDELRFAVRRAGLPGLAAVGLVVLESNGSISVIRAAHREAWLEADLPGAIVPVADETASDEAGTPQG</sequence>
<keyword evidence="10" id="KW-1185">Reference proteome</keyword>
<comment type="caution">
    <text evidence="9">The sequence shown here is derived from an EMBL/GenBank/DDBJ whole genome shotgun (WGS) entry which is preliminary data.</text>
</comment>
<keyword evidence="6 7" id="KW-0472">Membrane</keyword>
<evidence type="ECO:0000256" key="1">
    <source>
        <dbReference type="ARBA" id="ARBA00004651"/>
    </source>
</evidence>
<evidence type="ECO:0000256" key="3">
    <source>
        <dbReference type="ARBA" id="ARBA00022475"/>
    </source>
</evidence>
<dbReference type="InterPro" id="IPR023090">
    <property type="entry name" value="UPF0702_alpha/beta_dom_sf"/>
</dbReference>
<dbReference type="PANTHER" id="PTHR34582:SF6">
    <property type="entry name" value="UPF0702 TRANSMEMBRANE PROTEIN YCAP"/>
    <property type="match status" value="1"/>
</dbReference>
<evidence type="ECO:0000256" key="4">
    <source>
        <dbReference type="ARBA" id="ARBA00022692"/>
    </source>
</evidence>
<comment type="subcellular location">
    <subcellularLocation>
        <location evidence="1">Cell membrane</location>
        <topology evidence="1">Multi-pass membrane protein</topology>
    </subcellularLocation>
</comment>
<organism evidence="9 10">
    <name type="scientific">Nocardioides cavernaquae</name>
    <dbReference type="NCBI Taxonomy" id="2321396"/>
    <lineage>
        <taxon>Bacteria</taxon>
        <taxon>Bacillati</taxon>
        <taxon>Actinomycetota</taxon>
        <taxon>Actinomycetes</taxon>
        <taxon>Propionibacteriales</taxon>
        <taxon>Nocardioidaceae</taxon>
        <taxon>Nocardioides</taxon>
    </lineage>
</organism>
<evidence type="ECO:0000256" key="5">
    <source>
        <dbReference type="ARBA" id="ARBA00022989"/>
    </source>
</evidence>
<dbReference type="InterPro" id="IPR007353">
    <property type="entry name" value="DUF421"/>
</dbReference>
<dbReference type="Pfam" id="PF04239">
    <property type="entry name" value="DUF421"/>
    <property type="match status" value="1"/>
</dbReference>
<evidence type="ECO:0000259" key="8">
    <source>
        <dbReference type="Pfam" id="PF04239"/>
    </source>
</evidence>
<keyword evidence="4 7" id="KW-0812">Transmembrane</keyword>
<evidence type="ECO:0000256" key="7">
    <source>
        <dbReference type="SAM" id="Phobius"/>
    </source>
</evidence>
<accession>A0A3A5H829</accession>
<reference evidence="10" key="1">
    <citation type="submission" date="2018-09" db="EMBL/GenBank/DDBJ databases">
        <authorList>
            <person name="Zhu H."/>
        </authorList>
    </citation>
    <scope>NUCLEOTIDE SEQUENCE [LARGE SCALE GENOMIC DNA]</scope>
    <source>
        <strain evidence="10">K1W22B-1</strain>
    </source>
</reference>
<dbReference type="GO" id="GO:0005886">
    <property type="term" value="C:plasma membrane"/>
    <property type="evidence" value="ECO:0007669"/>
    <property type="project" value="UniProtKB-SubCell"/>
</dbReference>
<name>A0A3A5H829_9ACTN</name>
<dbReference type="EMBL" id="QYRP01000002">
    <property type="protein sequence ID" value="RJS45555.1"/>
    <property type="molecule type" value="Genomic_DNA"/>
</dbReference>
<feature type="transmembrane region" description="Helical" evidence="7">
    <location>
        <begin position="77"/>
        <end position="97"/>
    </location>
</feature>
<evidence type="ECO:0000256" key="2">
    <source>
        <dbReference type="ARBA" id="ARBA00006448"/>
    </source>
</evidence>
<comment type="similarity">
    <text evidence="2">Belongs to the UPF0702 family.</text>
</comment>
<dbReference type="PANTHER" id="PTHR34582">
    <property type="entry name" value="UPF0702 TRANSMEMBRANE PROTEIN YCAP"/>
    <property type="match status" value="1"/>
</dbReference>
<dbReference type="AlphaFoldDB" id="A0A3A5H829"/>
<keyword evidence="5 7" id="KW-1133">Transmembrane helix</keyword>
<feature type="domain" description="YetF C-terminal" evidence="8">
    <location>
        <begin position="104"/>
        <end position="168"/>
    </location>
</feature>
<feature type="transmembrane region" description="Helical" evidence="7">
    <location>
        <begin position="18"/>
        <end position="40"/>
    </location>
</feature>
<dbReference type="Gene3D" id="3.30.240.20">
    <property type="entry name" value="bsu07140 like domains"/>
    <property type="match status" value="1"/>
</dbReference>
<evidence type="ECO:0000313" key="10">
    <source>
        <dbReference type="Proteomes" id="UP000276542"/>
    </source>
</evidence>
<dbReference type="Proteomes" id="UP000276542">
    <property type="component" value="Unassembled WGS sequence"/>
</dbReference>
<gene>
    <name evidence="9" type="ORF">D4739_04520</name>
</gene>
<proteinExistence type="inferred from homology"/>
<protein>
    <submittedName>
        <fullName evidence="9">DUF421 domain-containing protein</fullName>
    </submittedName>
</protein>
<keyword evidence="3" id="KW-1003">Cell membrane</keyword>